<name>A0A1I1AKY3_9ACTN</name>
<gene>
    <name evidence="2" type="ORF">SAMN05192575_109153</name>
</gene>
<protein>
    <submittedName>
        <fullName evidence="2">Uncharacterized protein</fullName>
    </submittedName>
</protein>
<organism evidence="2 3">
    <name type="scientific">Nocardioides alpinus</name>
    <dbReference type="NCBI Taxonomy" id="748909"/>
    <lineage>
        <taxon>Bacteria</taxon>
        <taxon>Bacillati</taxon>
        <taxon>Actinomycetota</taxon>
        <taxon>Actinomycetes</taxon>
        <taxon>Propionibacteriales</taxon>
        <taxon>Nocardioidaceae</taxon>
        <taxon>Nocardioides</taxon>
    </lineage>
</organism>
<dbReference type="AlphaFoldDB" id="A0A1I1AKY3"/>
<sequence length="226" mass="24212">MRYPTRSEVVRRRHLIIAGLAMGSLLVALVIYSLQVRPSPATPGTTGVAPATPRAMTTKAHVSPVGDLAPLGPTSDPDAFARLVADALFEWNTATLVGRSEHVEQLVAVSDPTGESSPGLVSDLDNYLPTEETWAGLAQYETAQWLAIDSVVTPTLWDEAVAQAGNELLPGTAAFTIEGTRHRSGLWENQPVASEQGVAFTVFIVCAPSYAQCHLLRLSRLDEPLD</sequence>
<feature type="transmembrane region" description="Helical" evidence="1">
    <location>
        <begin position="15"/>
        <end position="34"/>
    </location>
</feature>
<proteinExistence type="predicted"/>
<evidence type="ECO:0000313" key="3">
    <source>
        <dbReference type="Proteomes" id="UP000199113"/>
    </source>
</evidence>
<accession>A0A1I1AKY3</accession>
<keyword evidence="1" id="KW-0472">Membrane</keyword>
<dbReference type="EMBL" id="FOKC01000009">
    <property type="protein sequence ID" value="SFB38674.1"/>
    <property type="molecule type" value="Genomic_DNA"/>
</dbReference>
<evidence type="ECO:0000313" key="2">
    <source>
        <dbReference type="EMBL" id="SFB38674.1"/>
    </source>
</evidence>
<reference evidence="3" key="1">
    <citation type="submission" date="2016-10" db="EMBL/GenBank/DDBJ databases">
        <authorList>
            <person name="Varghese N."/>
            <person name="Submissions S."/>
        </authorList>
    </citation>
    <scope>NUCLEOTIDE SEQUENCE [LARGE SCALE GENOMIC DNA]</scope>
    <source>
        <strain evidence="3">CGMCC 1.10697</strain>
    </source>
</reference>
<evidence type="ECO:0000256" key="1">
    <source>
        <dbReference type="SAM" id="Phobius"/>
    </source>
</evidence>
<keyword evidence="1" id="KW-1133">Transmembrane helix</keyword>
<dbReference type="Proteomes" id="UP000199113">
    <property type="component" value="Unassembled WGS sequence"/>
</dbReference>
<dbReference type="STRING" id="748909.SAMN05192575_109153"/>
<keyword evidence="1" id="KW-0812">Transmembrane</keyword>